<sequence>MSSIKDVAILAGVAVGTVSRVINKSGAVKPATRRKVEEAIQELNYVPNEIARNFKMRKSKMVALMLPSIWHPFFSELAYYIEDELDLEGYKLMLCNSGGKPEKELYYLEMLQQNKVAGIVGITYNDIENNVSNDIPIVSIDRHFNKKITCVTSDNYEGGRLALRELVKAGARKPAFIGSVTSVYSETMNRREGFIQEAKTMGVEYVVYEKPDPVEDDDAYFDELLKEHHDVDGVFAITDIFAAKYIERAGRQGIRVPEDVKVIGYDGIQDHPYFHPLLSTIRQPVEEMARMTIRLLYEKIEGKDLEQQVYRLPVTFRQGETT</sequence>
<reference evidence="7" key="1">
    <citation type="submission" date="2016-10" db="EMBL/GenBank/DDBJ databases">
        <authorList>
            <person name="Varghese N."/>
            <person name="Submissions S."/>
        </authorList>
    </citation>
    <scope>NUCLEOTIDE SEQUENCE [LARGE SCALE GENOMIC DNA]</scope>
    <source>
        <strain evidence="7">CGMCC 1.10223</strain>
    </source>
</reference>
<name>A0A1I2FDL3_9BACL</name>
<dbReference type="Gene3D" id="3.40.50.2300">
    <property type="match status" value="2"/>
</dbReference>
<evidence type="ECO:0000259" key="5">
    <source>
        <dbReference type="PROSITE" id="PS50932"/>
    </source>
</evidence>
<dbReference type="Pfam" id="PF13377">
    <property type="entry name" value="Peripla_BP_3"/>
    <property type="match status" value="1"/>
</dbReference>
<evidence type="ECO:0000256" key="2">
    <source>
        <dbReference type="ARBA" id="ARBA00023015"/>
    </source>
</evidence>
<evidence type="ECO:0000256" key="3">
    <source>
        <dbReference type="ARBA" id="ARBA00023125"/>
    </source>
</evidence>
<dbReference type="InterPro" id="IPR028082">
    <property type="entry name" value="Peripla_BP_I"/>
</dbReference>
<dbReference type="Pfam" id="PF00356">
    <property type="entry name" value="LacI"/>
    <property type="match status" value="1"/>
</dbReference>
<keyword evidence="1" id="KW-0678">Repressor</keyword>
<evidence type="ECO:0000256" key="4">
    <source>
        <dbReference type="ARBA" id="ARBA00023163"/>
    </source>
</evidence>
<feature type="domain" description="HTH lacI-type" evidence="5">
    <location>
        <begin position="2"/>
        <end position="56"/>
    </location>
</feature>
<keyword evidence="2" id="KW-0805">Transcription regulation</keyword>
<dbReference type="InterPro" id="IPR000843">
    <property type="entry name" value="HTH_LacI"/>
</dbReference>
<keyword evidence="7" id="KW-1185">Reference proteome</keyword>
<dbReference type="SUPFAM" id="SSF47413">
    <property type="entry name" value="lambda repressor-like DNA-binding domains"/>
    <property type="match status" value="1"/>
</dbReference>
<dbReference type="SMART" id="SM00354">
    <property type="entry name" value="HTH_LACI"/>
    <property type="match status" value="1"/>
</dbReference>
<dbReference type="EMBL" id="FONN01000012">
    <property type="protein sequence ID" value="SFF03604.1"/>
    <property type="molecule type" value="Genomic_DNA"/>
</dbReference>
<dbReference type="Gene3D" id="1.10.260.40">
    <property type="entry name" value="lambda repressor-like DNA-binding domains"/>
    <property type="match status" value="1"/>
</dbReference>
<protein>
    <submittedName>
        <fullName evidence="6">Transcriptional regulator, LacI family</fullName>
    </submittedName>
</protein>
<gene>
    <name evidence="6" type="ORF">SAMN04487969_1123</name>
</gene>
<evidence type="ECO:0000256" key="1">
    <source>
        <dbReference type="ARBA" id="ARBA00022491"/>
    </source>
</evidence>
<organism evidence="6 7">
    <name type="scientific">Paenibacillus algorifonticola</name>
    <dbReference type="NCBI Taxonomy" id="684063"/>
    <lineage>
        <taxon>Bacteria</taxon>
        <taxon>Bacillati</taxon>
        <taxon>Bacillota</taxon>
        <taxon>Bacilli</taxon>
        <taxon>Bacillales</taxon>
        <taxon>Paenibacillaceae</taxon>
        <taxon>Paenibacillus</taxon>
    </lineage>
</organism>
<dbReference type="GO" id="GO:0000976">
    <property type="term" value="F:transcription cis-regulatory region binding"/>
    <property type="evidence" value="ECO:0007669"/>
    <property type="project" value="TreeGrafter"/>
</dbReference>
<evidence type="ECO:0000313" key="7">
    <source>
        <dbReference type="Proteomes" id="UP000183410"/>
    </source>
</evidence>
<dbReference type="PANTHER" id="PTHR30146">
    <property type="entry name" value="LACI-RELATED TRANSCRIPTIONAL REPRESSOR"/>
    <property type="match status" value="1"/>
</dbReference>
<dbReference type="GO" id="GO:0003700">
    <property type="term" value="F:DNA-binding transcription factor activity"/>
    <property type="evidence" value="ECO:0007669"/>
    <property type="project" value="TreeGrafter"/>
</dbReference>
<dbReference type="OrthoDB" id="9796186at2"/>
<evidence type="ECO:0000313" key="6">
    <source>
        <dbReference type="EMBL" id="SFF03604.1"/>
    </source>
</evidence>
<dbReference type="CDD" id="cd06291">
    <property type="entry name" value="PBP1_Qymf-like"/>
    <property type="match status" value="1"/>
</dbReference>
<dbReference type="PANTHER" id="PTHR30146:SF95">
    <property type="entry name" value="RIBOSE OPERON REPRESSOR"/>
    <property type="match status" value="1"/>
</dbReference>
<keyword evidence="3" id="KW-0238">DNA-binding</keyword>
<dbReference type="PROSITE" id="PS50932">
    <property type="entry name" value="HTH_LACI_2"/>
    <property type="match status" value="1"/>
</dbReference>
<dbReference type="AlphaFoldDB" id="A0A1I2FDL3"/>
<dbReference type="InterPro" id="IPR010982">
    <property type="entry name" value="Lambda_DNA-bd_dom_sf"/>
</dbReference>
<proteinExistence type="predicted"/>
<keyword evidence="4" id="KW-0804">Transcription</keyword>
<dbReference type="RefSeq" id="WP_046232298.1">
    <property type="nucleotide sequence ID" value="NZ_FONN01000012.1"/>
</dbReference>
<dbReference type="InterPro" id="IPR046335">
    <property type="entry name" value="LacI/GalR-like_sensor"/>
</dbReference>
<dbReference type="SUPFAM" id="SSF53822">
    <property type="entry name" value="Periplasmic binding protein-like I"/>
    <property type="match status" value="1"/>
</dbReference>
<dbReference type="Proteomes" id="UP000183410">
    <property type="component" value="Unassembled WGS sequence"/>
</dbReference>
<accession>A0A1I2FDL3</accession>
<dbReference type="CDD" id="cd01392">
    <property type="entry name" value="HTH_LacI"/>
    <property type="match status" value="1"/>
</dbReference>